<keyword evidence="11" id="KW-1133">Transmembrane helix</keyword>
<dbReference type="AlphaFoldDB" id="W5SWM9"/>
<geneLocation type="plasmid" evidence="13">
    <name>unnamed</name>
</geneLocation>
<proteinExistence type="inferred from homology"/>
<dbReference type="PANTHER" id="PTHR34296:SF2">
    <property type="entry name" value="ABC TRANSPORTER GUANOSINE-BINDING PROTEIN NUPN"/>
    <property type="match status" value="1"/>
</dbReference>
<keyword evidence="7" id="KW-0732">Signal</keyword>
<keyword evidence="4" id="KW-0813">Transport</keyword>
<evidence type="ECO:0000313" key="13">
    <source>
        <dbReference type="EMBL" id="AHH11604.1"/>
    </source>
</evidence>
<evidence type="ECO:0000259" key="12">
    <source>
        <dbReference type="Pfam" id="PF02608"/>
    </source>
</evidence>
<evidence type="ECO:0000256" key="7">
    <source>
        <dbReference type="ARBA" id="ARBA00022729"/>
    </source>
</evidence>
<keyword evidence="8 11" id="KW-0472">Membrane</keyword>
<dbReference type="InterPro" id="IPR050957">
    <property type="entry name" value="BMP_lipoprotein"/>
</dbReference>
<gene>
    <name evidence="13" type="ORF">BCO_0077102</name>
</gene>
<dbReference type="CDD" id="cd06354">
    <property type="entry name" value="PBP1_PrnA-like"/>
    <property type="match status" value="1"/>
</dbReference>
<evidence type="ECO:0000256" key="2">
    <source>
        <dbReference type="ARBA" id="ARBA00008610"/>
    </source>
</evidence>
<organism evidence="13">
    <name type="scientific">Borrelia coriaceae ATCC 43381</name>
    <dbReference type="NCBI Taxonomy" id="1408429"/>
    <lineage>
        <taxon>Bacteria</taxon>
        <taxon>Pseudomonadati</taxon>
        <taxon>Spirochaetota</taxon>
        <taxon>Spirochaetia</taxon>
        <taxon>Spirochaetales</taxon>
        <taxon>Borreliaceae</taxon>
        <taxon>Borrelia</taxon>
    </lineage>
</organism>
<keyword evidence="10" id="KW-0449">Lipoprotein</keyword>
<dbReference type="HOGENOM" id="CLU_038813_0_2_12"/>
<keyword evidence="9" id="KW-0564">Palmitate</keyword>
<evidence type="ECO:0000256" key="5">
    <source>
        <dbReference type="ARBA" id="ARBA00022475"/>
    </source>
</evidence>
<feature type="transmembrane region" description="Helical" evidence="11">
    <location>
        <begin position="17"/>
        <end position="34"/>
    </location>
</feature>
<evidence type="ECO:0000256" key="4">
    <source>
        <dbReference type="ARBA" id="ARBA00022448"/>
    </source>
</evidence>
<sequence length="405" mass="46189">MFIARSFMHCFVLQGNIYNLVLFLFIVCLLFFLFKIKKFILWRGLILSKNLFFLFSLFFMSCVLPEESEADIEEKFIFGIVFPDRFDDNGYFQNAFEGALELSNVFGIKLIPKVLTPYPIEDRKLITSDELLTEDVLALQNEGANFIWFISSYFSDMAIRFAYENPHIFYGMVDNLGHEDKDKLPKNLVSMVFRSEEGSFLAGYLASKMSKSNKLGFVTSVDVCSVERFLVGFRAGAFYANPKTRVILRRLSDDRDELLGKSVAKHMYIEDGVDVIFPVMGPAAIGIFHAAKELGTGYYVIGINKDQSHLAPGHVIASVIKDVGKAIYEVSSKLIGRQDFNAGEIIEKGIKEGIVDLVKDPNIIGKDLFDKLVRLQEQIVNRELVIPFRNYELDLFKNKMRGLRR</sequence>
<name>W5SWM9_9SPIR</name>
<dbReference type="InterPro" id="IPR028082">
    <property type="entry name" value="Peripla_BP_I"/>
</dbReference>
<protein>
    <submittedName>
        <fullName evidence="13">Basic membrane protein C</fullName>
    </submittedName>
</protein>
<evidence type="ECO:0000256" key="10">
    <source>
        <dbReference type="ARBA" id="ARBA00023288"/>
    </source>
</evidence>
<evidence type="ECO:0000256" key="8">
    <source>
        <dbReference type="ARBA" id="ARBA00023136"/>
    </source>
</evidence>
<feature type="domain" description="ABC transporter substrate-binding protein PnrA-like" evidence="12">
    <location>
        <begin position="79"/>
        <end position="387"/>
    </location>
</feature>
<evidence type="ECO:0000256" key="3">
    <source>
        <dbReference type="ARBA" id="ARBA00011245"/>
    </source>
</evidence>
<dbReference type="GO" id="GO:0005886">
    <property type="term" value="C:plasma membrane"/>
    <property type="evidence" value="ECO:0007669"/>
    <property type="project" value="UniProtKB-SubCell"/>
</dbReference>
<feature type="transmembrane region" description="Helical" evidence="11">
    <location>
        <begin position="41"/>
        <end position="60"/>
    </location>
</feature>
<dbReference type="InterPro" id="IPR003760">
    <property type="entry name" value="PnrA-like"/>
</dbReference>
<evidence type="ECO:0000256" key="6">
    <source>
        <dbReference type="ARBA" id="ARBA00022519"/>
    </source>
</evidence>
<dbReference type="PANTHER" id="PTHR34296">
    <property type="entry name" value="TRANSCRIPTIONAL ACTIVATOR PROTEIN MED"/>
    <property type="match status" value="1"/>
</dbReference>
<keyword evidence="6" id="KW-0997">Cell inner membrane</keyword>
<dbReference type="SUPFAM" id="SSF53822">
    <property type="entry name" value="Periplasmic binding protein-like I"/>
    <property type="match status" value="1"/>
</dbReference>
<evidence type="ECO:0000256" key="11">
    <source>
        <dbReference type="SAM" id="Phobius"/>
    </source>
</evidence>
<reference evidence="13" key="1">
    <citation type="submission" date="2013-04" db="EMBL/GenBank/DDBJ databases">
        <title>Comparative Genomics of Relapsing Fever Spirochetes.</title>
        <authorList>
            <person name="Schwan T.G."/>
            <person name="Raffel S.J."/>
            <person name="Porcella S.F."/>
            <person name="Martens C.A."/>
            <person name="Bruno D.P."/>
            <person name="Ricklefs S.M."/>
            <person name="Barbian K.B."/>
        </authorList>
    </citation>
    <scope>NUCLEOTIDE SEQUENCE</scope>
    <source>
        <strain evidence="13">Co53</strain>
        <plasmid evidence="13">unnamed</plasmid>
    </source>
</reference>
<accession>W5SWM9</accession>
<keyword evidence="11" id="KW-0812">Transmembrane</keyword>
<keyword evidence="5" id="KW-1003">Cell membrane</keyword>
<dbReference type="Pfam" id="PF02608">
    <property type="entry name" value="Bmp"/>
    <property type="match status" value="1"/>
</dbReference>
<dbReference type="EMBL" id="CP005760">
    <property type="protein sequence ID" value="AHH11604.1"/>
    <property type="molecule type" value="Genomic_DNA"/>
</dbReference>
<dbReference type="Gene3D" id="3.40.50.2300">
    <property type="match status" value="2"/>
</dbReference>
<evidence type="ECO:0000256" key="1">
    <source>
        <dbReference type="ARBA" id="ARBA00004519"/>
    </source>
</evidence>
<keyword evidence="13" id="KW-0614">Plasmid</keyword>
<comment type="similarity">
    <text evidence="2">Belongs to the BMP lipoprotein family.</text>
</comment>
<evidence type="ECO:0000256" key="9">
    <source>
        <dbReference type="ARBA" id="ARBA00023139"/>
    </source>
</evidence>
<comment type="subunit">
    <text evidence="3">Monomer.</text>
</comment>
<comment type="subcellular location">
    <subcellularLocation>
        <location evidence="1">Cell inner membrane</location>
        <topology evidence="1">Lipid-anchor</topology>
    </subcellularLocation>
</comment>